<evidence type="ECO:0000256" key="2">
    <source>
        <dbReference type="ARBA" id="ARBA00022475"/>
    </source>
</evidence>
<evidence type="ECO:0000256" key="1">
    <source>
        <dbReference type="ARBA" id="ARBA00004651"/>
    </source>
</evidence>
<dbReference type="CDD" id="cd13124">
    <property type="entry name" value="MATE_SpoVB_like"/>
    <property type="match status" value="1"/>
</dbReference>
<feature type="transmembrane region" description="Helical" evidence="6">
    <location>
        <begin position="20"/>
        <end position="40"/>
    </location>
</feature>
<sequence length="544" mass="60252">MSETKPKISQQEQMIRGTAWSAVGNFISRLLGVVYIIPWYLWMGQHANEANALFTQGYNIYSLFLLISTSGLNVAVAKQIAKYNAMDKVGEAIQLIREFLKLMLLLGLVSAGVMYFLSPMIASASGAGKELIPVIQSLSWSVLIFPVMSVIRGVFQGYNDLAPAAKSQVAEQIIRVIWMLLTAYFIMQIGSGDYVQAVTQSTFAAFLGMIASMGVLLYYLTKAQLLEPIFLAKEKNIAVDAKALLIETFKEAIPFVVTGSAIQVFSLIDQMTYVNVMERLTDYSKSELLVQFAYFASNPNKIVMLLVSVAASIGGVGIALLTENYVKKDMKAAADLITNNLQMLFMFIVPAIAGVIILAKPVYTIFYGAPNEMALGLFIAAMIQTIFLALYVMLSPMLQAMFENRKALRYFGYGLVTKLILQFPTIYMFHSYGPLLSTSIALAVPICLSYNHLQRVTSLESSHLSRRLHLINIMSLIMSVLVVLVTFVLGFILNPERRFDSAVYLLLAGGIGIMSYGYLSLKTRMLDKLIGGRANRLREKLRIG</sequence>
<name>A0A239WQ76_STRAI</name>
<keyword evidence="3 6" id="KW-0812">Transmembrane</keyword>
<dbReference type="PANTHER" id="PTHR30250:SF21">
    <property type="entry name" value="LIPID II FLIPPASE MURJ"/>
    <property type="match status" value="1"/>
</dbReference>
<evidence type="ECO:0000313" key="8">
    <source>
        <dbReference type="Proteomes" id="UP000215144"/>
    </source>
</evidence>
<organism evidence="7 8">
    <name type="scientific">Streptococcus acidominimus</name>
    <dbReference type="NCBI Taxonomy" id="1326"/>
    <lineage>
        <taxon>Bacteria</taxon>
        <taxon>Bacillati</taxon>
        <taxon>Bacillota</taxon>
        <taxon>Bacilli</taxon>
        <taxon>Lactobacillales</taxon>
        <taxon>Streptococcaceae</taxon>
        <taxon>Streptococcus</taxon>
    </lineage>
</organism>
<feature type="transmembrane region" description="Helical" evidence="6">
    <location>
        <begin position="473"/>
        <end position="493"/>
    </location>
</feature>
<accession>A0A239WQ76</accession>
<feature type="transmembrane region" description="Helical" evidence="6">
    <location>
        <begin position="134"/>
        <end position="155"/>
    </location>
</feature>
<feature type="transmembrane region" description="Helical" evidence="6">
    <location>
        <begin position="252"/>
        <end position="268"/>
    </location>
</feature>
<dbReference type="PANTHER" id="PTHR30250">
    <property type="entry name" value="PST FAMILY PREDICTED COLANIC ACID TRANSPORTER"/>
    <property type="match status" value="1"/>
</dbReference>
<feature type="transmembrane region" description="Helical" evidence="6">
    <location>
        <begin position="302"/>
        <end position="322"/>
    </location>
</feature>
<feature type="transmembrane region" description="Helical" evidence="6">
    <location>
        <begin position="375"/>
        <end position="398"/>
    </location>
</feature>
<feature type="transmembrane region" description="Helical" evidence="6">
    <location>
        <begin position="176"/>
        <end position="195"/>
    </location>
</feature>
<feature type="transmembrane region" description="Helical" evidence="6">
    <location>
        <begin position="435"/>
        <end position="453"/>
    </location>
</feature>
<keyword evidence="2" id="KW-1003">Cell membrane</keyword>
<gene>
    <name evidence="7" type="primary">ytgP</name>
    <name evidence="7" type="ORF">SAMEA4504048_00582</name>
</gene>
<dbReference type="AlphaFoldDB" id="A0A239WQ76"/>
<feature type="transmembrane region" description="Helical" evidence="6">
    <location>
        <begin position="201"/>
        <end position="220"/>
    </location>
</feature>
<dbReference type="KEGG" id="saco:SAME_00582"/>
<protein>
    <submittedName>
        <fullName evidence="7">MOP superfamily multidrug/oligosaccharidyl-lipid/polysaccharide flippase transporter</fullName>
    </submittedName>
</protein>
<feature type="transmembrane region" description="Helical" evidence="6">
    <location>
        <begin position="60"/>
        <end position="81"/>
    </location>
</feature>
<feature type="transmembrane region" description="Helical" evidence="6">
    <location>
        <begin position="410"/>
        <end position="429"/>
    </location>
</feature>
<dbReference type="InterPro" id="IPR050833">
    <property type="entry name" value="Poly_Biosynth_Transport"/>
</dbReference>
<dbReference type="InterPro" id="IPR002797">
    <property type="entry name" value="Polysacc_synth"/>
</dbReference>
<dbReference type="RefSeq" id="WP_095121945.1">
    <property type="nucleotide sequence ID" value="NZ_LT906454.1"/>
</dbReference>
<evidence type="ECO:0000256" key="5">
    <source>
        <dbReference type="ARBA" id="ARBA00023136"/>
    </source>
</evidence>
<evidence type="ECO:0000256" key="6">
    <source>
        <dbReference type="SAM" id="Phobius"/>
    </source>
</evidence>
<dbReference type="EMBL" id="LT906454">
    <property type="protein sequence ID" value="SNV36346.1"/>
    <property type="molecule type" value="Genomic_DNA"/>
</dbReference>
<dbReference type="Pfam" id="PF01943">
    <property type="entry name" value="Polysacc_synt"/>
    <property type="match status" value="1"/>
</dbReference>
<dbReference type="OrthoDB" id="9775950at2"/>
<keyword evidence="5 6" id="KW-0472">Membrane</keyword>
<evidence type="ECO:0000256" key="3">
    <source>
        <dbReference type="ARBA" id="ARBA00022692"/>
    </source>
</evidence>
<feature type="transmembrane region" description="Helical" evidence="6">
    <location>
        <begin position="499"/>
        <end position="519"/>
    </location>
</feature>
<reference evidence="7 8" key="1">
    <citation type="submission" date="2017-06" db="EMBL/GenBank/DDBJ databases">
        <authorList>
            <consortium name="Pathogen Informatics"/>
        </authorList>
    </citation>
    <scope>NUCLEOTIDE SEQUENCE [LARGE SCALE GENOMIC DNA]</scope>
    <source>
        <strain evidence="7 8">NCTC11291</strain>
    </source>
</reference>
<evidence type="ECO:0000313" key="7">
    <source>
        <dbReference type="EMBL" id="SNV36346.1"/>
    </source>
</evidence>
<feature type="transmembrane region" description="Helical" evidence="6">
    <location>
        <begin position="343"/>
        <end position="363"/>
    </location>
</feature>
<feature type="transmembrane region" description="Helical" evidence="6">
    <location>
        <begin position="102"/>
        <end position="122"/>
    </location>
</feature>
<proteinExistence type="predicted"/>
<keyword evidence="4 6" id="KW-1133">Transmembrane helix</keyword>
<dbReference type="GO" id="GO:0005886">
    <property type="term" value="C:plasma membrane"/>
    <property type="evidence" value="ECO:0007669"/>
    <property type="project" value="UniProtKB-SubCell"/>
</dbReference>
<dbReference type="InterPro" id="IPR024923">
    <property type="entry name" value="PG_synth_SpoVB"/>
</dbReference>
<comment type="subcellular location">
    <subcellularLocation>
        <location evidence="1">Cell membrane</location>
        <topology evidence="1">Multi-pass membrane protein</topology>
    </subcellularLocation>
</comment>
<dbReference type="Proteomes" id="UP000215144">
    <property type="component" value="Chromosome 1"/>
</dbReference>
<evidence type="ECO:0000256" key="4">
    <source>
        <dbReference type="ARBA" id="ARBA00022989"/>
    </source>
</evidence>